<dbReference type="SUPFAM" id="SSF47090">
    <property type="entry name" value="PGBD-like"/>
    <property type="match status" value="1"/>
</dbReference>
<organism evidence="2 3">
    <name type="scientific">Salipaludibacillus agaradhaerens</name>
    <name type="common">Bacillus agaradhaerens</name>
    <dbReference type="NCBI Taxonomy" id="76935"/>
    <lineage>
        <taxon>Bacteria</taxon>
        <taxon>Bacillati</taxon>
        <taxon>Bacillota</taxon>
        <taxon>Bacilli</taxon>
        <taxon>Bacillales</taxon>
        <taxon>Bacillaceae</taxon>
    </lineage>
</organism>
<comment type="caution">
    <text evidence="2">The sequence shown here is derived from an EMBL/GenBank/DDBJ whole genome shotgun (WGS) entry which is preliminary data.</text>
</comment>
<dbReference type="Pfam" id="PF01471">
    <property type="entry name" value="PG_binding_1"/>
    <property type="match status" value="1"/>
</dbReference>
<evidence type="ECO:0000313" key="3">
    <source>
        <dbReference type="Proteomes" id="UP001057753"/>
    </source>
</evidence>
<feature type="domain" description="Peptidoglycan binding-like" evidence="1">
    <location>
        <begin position="2"/>
        <end position="25"/>
    </location>
</feature>
<dbReference type="Gene3D" id="1.10.101.10">
    <property type="entry name" value="PGBD-like superfamily/PGBD"/>
    <property type="match status" value="1"/>
</dbReference>
<dbReference type="EMBL" id="JABXYM010000001">
    <property type="protein sequence ID" value="MCR6098282.1"/>
    <property type="molecule type" value="Genomic_DNA"/>
</dbReference>
<dbReference type="Proteomes" id="UP001057753">
    <property type="component" value="Unassembled WGS sequence"/>
</dbReference>
<name>A0A9Q4G0R1_SALAG</name>
<reference evidence="2" key="1">
    <citation type="submission" date="2020-06" db="EMBL/GenBank/DDBJ databases">
        <title>Insight into the genomes of haloalkaliphilic bacilli from Kenyan soda lakes.</title>
        <authorList>
            <person name="Mwirichia R."/>
            <person name="Villamizar G.C."/>
            <person name="Poehlein A."/>
            <person name="Mugweru J."/>
            <person name="Kipnyargis A."/>
            <person name="Kiplimo D."/>
            <person name="Orwa P."/>
            <person name="Daniel R."/>
        </authorList>
    </citation>
    <scope>NUCLEOTIDE SEQUENCE</scope>
    <source>
        <strain evidence="2">B1096_S55</strain>
    </source>
</reference>
<evidence type="ECO:0000313" key="2">
    <source>
        <dbReference type="EMBL" id="MCR6098282.1"/>
    </source>
</evidence>
<dbReference type="AlphaFoldDB" id="A0A9Q4G0R1"/>
<proteinExistence type="predicted"/>
<protein>
    <submittedName>
        <fullName evidence="2">Peptidoglycan-binding protein</fullName>
    </submittedName>
</protein>
<gene>
    <name evidence="2" type="ORF">HXA33_17240</name>
</gene>
<dbReference type="InterPro" id="IPR036366">
    <property type="entry name" value="PGBDSf"/>
</dbReference>
<dbReference type="InterPro" id="IPR036365">
    <property type="entry name" value="PGBD-like_sf"/>
</dbReference>
<keyword evidence="3" id="KW-1185">Reference proteome</keyword>
<dbReference type="RefSeq" id="WP_372898760.1">
    <property type="nucleotide sequence ID" value="NZ_JABXYM010000001.1"/>
</dbReference>
<accession>A0A9Q4G0R1</accession>
<dbReference type="InterPro" id="IPR002477">
    <property type="entry name" value="Peptidoglycan-bd-like"/>
</dbReference>
<sequence length="27" mass="3254">MFGSKTRSDVRTFQRQNYLQVDGMLFK</sequence>
<evidence type="ECO:0000259" key="1">
    <source>
        <dbReference type="Pfam" id="PF01471"/>
    </source>
</evidence>